<sequence length="117" mass="13043">MSGRVSYYSGLAAEEIVARDYERRGYMLREQRWRGPGGEIDLIFEKAGALVFVEVKKARDFALAAARITQRQVDRILTSASCYLGRMPAGQNTQMQVDAALVDGRGKIQILENALAF</sequence>
<dbReference type="InterPro" id="IPR011335">
    <property type="entry name" value="Restrct_endonuc-II-like"/>
</dbReference>
<proteinExistence type="inferred from homology"/>
<dbReference type="InterPro" id="IPR003509">
    <property type="entry name" value="UPF0102_YraN-like"/>
</dbReference>
<gene>
    <name evidence="3" type="ORF">ACFOGP_04925</name>
</gene>
<dbReference type="RefSeq" id="WP_275631718.1">
    <property type="nucleotide sequence ID" value="NZ_JARGYD010000002.1"/>
</dbReference>
<dbReference type="PANTHER" id="PTHR34039:SF1">
    <property type="entry name" value="UPF0102 PROTEIN YRAN"/>
    <property type="match status" value="1"/>
</dbReference>
<comment type="similarity">
    <text evidence="1 2">Belongs to the UPF0102 family.</text>
</comment>
<organism evidence="3 4">
    <name type="scientific">Psychromarinibacter halotolerans</name>
    <dbReference type="NCBI Taxonomy" id="1775175"/>
    <lineage>
        <taxon>Bacteria</taxon>
        <taxon>Pseudomonadati</taxon>
        <taxon>Pseudomonadota</taxon>
        <taxon>Alphaproteobacteria</taxon>
        <taxon>Rhodobacterales</taxon>
        <taxon>Paracoccaceae</taxon>
        <taxon>Psychromarinibacter</taxon>
    </lineage>
</organism>
<dbReference type="EMBL" id="JBHRTB010000010">
    <property type="protein sequence ID" value="MFC3142038.1"/>
    <property type="molecule type" value="Genomic_DNA"/>
</dbReference>
<dbReference type="HAMAP" id="MF_00048">
    <property type="entry name" value="UPF0102"/>
    <property type="match status" value="1"/>
</dbReference>
<evidence type="ECO:0000256" key="2">
    <source>
        <dbReference type="HAMAP-Rule" id="MF_00048"/>
    </source>
</evidence>
<dbReference type="InterPro" id="IPR011856">
    <property type="entry name" value="tRNA_endonuc-like_dom_sf"/>
</dbReference>
<dbReference type="Gene3D" id="3.40.1350.10">
    <property type="match status" value="1"/>
</dbReference>
<dbReference type="SUPFAM" id="SSF52980">
    <property type="entry name" value="Restriction endonuclease-like"/>
    <property type="match status" value="1"/>
</dbReference>
<evidence type="ECO:0000256" key="1">
    <source>
        <dbReference type="ARBA" id="ARBA00006738"/>
    </source>
</evidence>
<reference evidence="4" key="1">
    <citation type="journal article" date="2019" name="Int. J. Syst. Evol. Microbiol.">
        <title>The Global Catalogue of Microorganisms (GCM) 10K type strain sequencing project: providing services to taxonomists for standard genome sequencing and annotation.</title>
        <authorList>
            <consortium name="The Broad Institute Genomics Platform"/>
            <consortium name="The Broad Institute Genome Sequencing Center for Infectious Disease"/>
            <person name="Wu L."/>
            <person name="Ma J."/>
        </authorList>
    </citation>
    <scope>NUCLEOTIDE SEQUENCE [LARGE SCALE GENOMIC DNA]</scope>
    <source>
        <strain evidence="4">KCTC 52366</strain>
    </source>
</reference>
<comment type="caution">
    <text evidence="3">The sequence shown here is derived from an EMBL/GenBank/DDBJ whole genome shotgun (WGS) entry which is preliminary data.</text>
</comment>
<dbReference type="Proteomes" id="UP001595632">
    <property type="component" value="Unassembled WGS sequence"/>
</dbReference>
<keyword evidence="4" id="KW-1185">Reference proteome</keyword>
<name>A0ABV7GKD0_9RHOB</name>
<evidence type="ECO:0000313" key="4">
    <source>
        <dbReference type="Proteomes" id="UP001595632"/>
    </source>
</evidence>
<evidence type="ECO:0000313" key="3">
    <source>
        <dbReference type="EMBL" id="MFC3142038.1"/>
    </source>
</evidence>
<protein>
    <recommendedName>
        <fullName evidence="2">UPF0102 protein ACFOGP_04925</fullName>
    </recommendedName>
</protein>
<dbReference type="Pfam" id="PF02021">
    <property type="entry name" value="UPF0102"/>
    <property type="match status" value="1"/>
</dbReference>
<dbReference type="PANTHER" id="PTHR34039">
    <property type="entry name" value="UPF0102 PROTEIN YRAN"/>
    <property type="match status" value="1"/>
</dbReference>
<accession>A0ABV7GKD0</accession>